<evidence type="ECO:0000256" key="1">
    <source>
        <dbReference type="SAM" id="MobiDB-lite"/>
    </source>
</evidence>
<dbReference type="OrthoDB" id="17255at2759"/>
<reference evidence="3" key="1">
    <citation type="submission" date="2015-01" db="EMBL/GenBank/DDBJ databases">
        <title>The Genome Sequence of Cladophialophora bantiana CBS 173.52.</title>
        <authorList>
            <consortium name="The Broad Institute Genomics Platform"/>
            <person name="Cuomo C."/>
            <person name="de Hoog S."/>
            <person name="Gorbushina A."/>
            <person name="Stielow B."/>
            <person name="Teixiera M."/>
            <person name="Abouelleil A."/>
            <person name="Chapman S.B."/>
            <person name="Priest M."/>
            <person name="Young S.K."/>
            <person name="Wortman J."/>
            <person name="Nusbaum C."/>
            <person name="Birren B."/>
        </authorList>
    </citation>
    <scope>NUCLEOTIDE SEQUENCE [LARGE SCALE GENOMIC DNA]</scope>
    <source>
        <strain evidence="3">CBS 173.52</strain>
    </source>
</reference>
<dbReference type="RefSeq" id="XP_016615244.1">
    <property type="nucleotide sequence ID" value="XM_016768337.1"/>
</dbReference>
<dbReference type="GeneID" id="27703549"/>
<evidence type="ECO:0000313" key="3">
    <source>
        <dbReference type="EMBL" id="KIW88575.1"/>
    </source>
</evidence>
<dbReference type="GO" id="GO:0030170">
    <property type="term" value="F:pyridoxal phosphate binding"/>
    <property type="evidence" value="ECO:0007669"/>
    <property type="project" value="InterPro"/>
</dbReference>
<name>A0A0D2HCF4_CLAB1</name>
<dbReference type="HOGENOM" id="CLU_028286_3_1_1"/>
<feature type="region of interest" description="Disordered" evidence="1">
    <location>
        <begin position="239"/>
        <end position="258"/>
    </location>
</feature>
<dbReference type="Pfam" id="PF03476">
    <property type="entry name" value="MOSC_N"/>
    <property type="match status" value="1"/>
</dbReference>
<feature type="domain" description="MOSC" evidence="2">
    <location>
        <begin position="155"/>
        <end position="360"/>
    </location>
</feature>
<dbReference type="Pfam" id="PF03473">
    <property type="entry name" value="MOSC"/>
    <property type="match status" value="1"/>
</dbReference>
<dbReference type="GO" id="GO:0003824">
    <property type="term" value="F:catalytic activity"/>
    <property type="evidence" value="ECO:0007669"/>
    <property type="project" value="InterPro"/>
</dbReference>
<dbReference type="VEuPathDB" id="FungiDB:Z519_10621"/>
<dbReference type="SUPFAM" id="SSF141673">
    <property type="entry name" value="MOSC N-terminal domain-like"/>
    <property type="match status" value="1"/>
</dbReference>
<evidence type="ECO:0000259" key="2">
    <source>
        <dbReference type="PROSITE" id="PS51340"/>
    </source>
</evidence>
<dbReference type="GO" id="GO:0030151">
    <property type="term" value="F:molybdenum ion binding"/>
    <property type="evidence" value="ECO:0007669"/>
    <property type="project" value="InterPro"/>
</dbReference>
<dbReference type="Proteomes" id="UP000053789">
    <property type="component" value="Unassembled WGS sequence"/>
</dbReference>
<accession>A0A0D2HCF4</accession>
<dbReference type="InterPro" id="IPR005302">
    <property type="entry name" value="MoCF_Sase_C"/>
</dbReference>
<dbReference type="AlphaFoldDB" id="A0A0D2HCF4"/>
<dbReference type="EMBL" id="KN846998">
    <property type="protein sequence ID" value="KIW88575.1"/>
    <property type="molecule type" value="Genomic_DNA"/>
</dbReference>
<protein>
    <recommendedName>
        <fullName evidence="2">MOSC domain-containing protein</fullName>
    </recommendedName>
</protein>
<organism evidence="3 4">
    <name type="scientific">Cladophialophora bantiana (strain ATCC 10958 / CBS 173.52 / CDC B-1940 / NIH 8579)</name>
    <name type="common">Xylohypha bantiana</name>
    <dbReference type="NCBI Taxonomy" id="1442370"/>
    <lineage>
        <taxon>Eukaryota</taxon>
        <taxon>Fungi</taxon>
        <taxon>Dikarya</taxon>
        <taxon>Ascomycota</taxon>
        <taxon>Pezizomycotina</taxon>
        <taxon>Eurotiomycetes</taxon>
        <taxon>Chaetothyriomycetidae</taxon>
        <taxon>Chaetothyriales</taxon>
        <taxon>Herpotrichiellaceae</taxon>
        <taxon>Cladophialophora</taxon>
    </lineage>
</organism>
<evidence type="ECO:0000313" key="4">
    <source>
        <dbReference type="Proteomes" id="UP000053789"/>
    </source>
</evidence>
<dbReference type="InterPro" id="IPR005303">
    <property type="entry name" value="MOCOS_middle"/>
</dbReference>
<gene>
    <name evidence="3" type="ORF">Z519_10621</name>
</gene>
<proteinExistence type="predicted"/>
<sequence length="363" mass="40579">MRIQRLFIYPIKSLLPVELAEAEITSTGLKYDRSFILIKDTDRADVEAPSPAVQEHLTIKTLSKLCLFQPSIRFCNGTTSSAILSVTHTLSGEEIEFPLAPTSQFLGKANEYTVKLFGTRAVGEDMGHEIAGWFSKHLGEKARLLYMVGGSTGTRDCPAPALIPRKSKQRTGFLSWVKVHDEELHAQKIQFADAAPLLITTVSSETDARERASKNVGGDKDAEEDVIIRFRSNIHIDNVSSRGDDANTNGDDDDKKRSVPYAEENWKTLKIVPIRLDEDARNDIGPPVSLDLVFNTVRCMSLNVDFRTGGTVPLERQLYKLLVKDRRVNPAFPYKPCFGRYAFAEPFGTVIRVGDQVEVMEWC</sequence>
<keyword evidence="4" id="KW-1185">Reference proteome</keyword>
<dbReference type="PROSITE" id="PS51340">
    <property type="entry name" value="MOSC"/>
    <property type="match status" value="1"/>
</dbReference>